<gene>
    <name evidence="2" type="ORF">DN820_03285</name>
</gene>
<dbReference type="InterPro" id="IPR012661">
    <property type="entry name" value="CHP02448"/>
</dbReference>
<evidence type="ECO:0000313" key="3">
    <source>
        <dbReference type="Proteomes" id="UP000306753"/>
    </source>
</evidence>
<dbReference type="AlphaFoldDB" id="A0A5R9QI22"/>
<evidence type="ECO:0000256" key="1">
    <source>
        <dbReference type="SAM" id="SignalP"/>
    </source>
</evidence>
<proteinExistence type="predicted"/>
<accession>A0A5R9QI22</accession>
<sequence length="104" mass="10969">MRTKALIAVLALSAAPLGSAMADSWFRNLFTTGATIGSTYATTHDNKLVLGAREDAGSFVASNGEIRGPYLEAALQRVRAEQPDLAASDMELATAILMSEDAPR</sequence>
<dbReference type="RefSeq" id="WP_138406723.1">
    <property type="nucleotide sequence ID" value="NZ_QLAE01000002.1"/>
</dbReference>
<reference evidence="2 3" key="1">
    <citation type="journal article" date="2017" name="Eur. J. Clin. Microbiol. Infect. Dis.">
        <title>Uncommonly isolated clinical Pseudomonas: identification and phylogenetic assignation.</title>
        <authorList>
            <person name="Mulet M."/>
            <person name="Gomila M."/>
            <person name="Ramirez A."/>
            <person name="Cardew S."/>
            <person name="Moore E.R."/>
            <person name="Lalucat J."/>
            <person name="Garcia-Valdes E."/>
        </authorList>
    </citation>
    <scope>NUCLEOTIDE SEQUENCE [LARGE SCALE GENOMIC DNA]</scope>
    <source>
        <strain evidence="2 3">SD129</strain>
    </source>
</reference>
<keyword evidence="3" id="KW-1185">Reference proteome</keyword>
<dbReference type="NCBIfam" id="TIGR02448">
    <property type="entry name" value="conserverd hypothetical protein"/>
    <property type="match status" value="1"/>
</dbReference>
<dbReference type="OrthoDB" id="6989968at2"/>
<keyword evidence="1" id="KW-0732">Signal</keyword>
<feature type="signal peptide" evidence="1">
    <location>
        <begin position="1"/>
        <end position="22"/>
    </location>
</feature>
<evidence type="ECO:0000313" key="2">
    <source>
        <dbReference type="EMBL" id="TLX64881.1"/>
    </source>
</evidence>
<comment type="caution">
    <text evidence="2">The sequence shown here is derived from an EMBL/GenBank/DDBJ whole genome shotgun (WGS) entry which is preliminary data.</text>
</comment>
<dbReference type="Proteomes" id="UP000306753">
    <property type="component" value="Unassembled WGS sequence"/>
</dbReference>
<dbReference type="EMBL" id="QLAG01000003">
    <property type="protein sequence ID" value="TLX64881.1"/>
    <property type="molecule type" value="Genomic_DNA"/>
</dbReference>
<protein>
    <submittedName>
        <fullName evidence="2">Ribonucleotide reductase</fullName>
    </submittedName>
</protein>
<organism evidence="2 3">
    <name type="scientific">Stutzerimonas nosocomialis</name>
    <dbReference type="NCBI Taxonomy" id="1056496"/>
    <lineage>
        <taxon>Bacteria</taxon>
        <taxon>Pseudomonadati</taxon>
        <taxon>Pseudomonadota</taxon>
        <taxon>Gammaproteobacteria</taxon>
        <taxon>Pseudomonadales</taxon>
        <taxon>Pseudomonadaceae</taxon>
        <taxon>Stutzerimonas</taxon>
    </lineage>
</organism>
<name>A0A5R9QI22_9GAMM</name>
<dbReference type="Pfam" id="PF09498">
    <property type="entry name" value="DUF2388"/>
    <property type="match status" value="1"/>
</dbReference>
<feature type="chain" id="PRO_5024285650" evidence="1">
    <location>
        <begin position="23"/>
        <end position="104"/>
    </location>
</feature>